<gene>
    <name evidence="1" type="ORF">R1sor_004217</name>
</gene>
<evidence type="ECO:0000313" key="2">
    <source>
        <dbReference type="Proteomes" id="UP001633002"/>
    </source>
</evidence>
<organism evidence="1 2">
    <name type="scientific">Riccia sorocarpa</name>
    <dbReference type="NCBI Taxonomy" id="122646"/>
    <lineage>
        <taxon>Eukaryota</taxon>
        <taxon>Viridiplantae</taxon>
        <taxon>Streptophyta</taxon>
        <taxon>Embryophyta</taxon>
        <taxon>Marchantiophyta</taxon>
        <taxon>Marchantiopsida</taxon>
        <taxon>Marchantiidae</taxon>
        <taxon>Marchantiales</taxon>
        <taxon>Ricciaceae</taxon>
        <taxon>Riccia</taxon>
    </lineage>
</organism>
<dbReference type="EMBL" id="JBJQOH010000006">
    <property type="protein sequence ID" value="KAL3686195.1"/>
    <property type="molecule type" value="Genomic_DNA"/>
</dbReference>
<dbReference type="AlphaFoldDB" id="A0ABD3H7D8"/>
<sequence length="155" mass="16630">MEIDKGLPVVTEIGGEGIIPVPHDPHGGAAKEYSADALTWGMASAHQNLQEVMVPIYTEGPGRESEWPAGEESLVELAVSMLHSSRCVLGELDINPSHALGDVVLTQELADDANSHRKSQEDGLSQVRGVLARLAQRAEMQEDKENGPENTPCNV</sequence>
<evidence type="ECO:0000313" key="1">
    <source>
        <dbReference type="EMBL" id="KAL3686195.1"/>
    </source>
</evidence>
<proteinExistence type="predicted"/>
<dbReference type="Proteomes" id="UP001633002">
    <property type="component" value="Unassembled WGS sequence"/>
</dbReference>
<protein>
    <submittedName>
        <fullName evidence="1">Uncharacterized protein</fullName>
    </submittedName>
</protein>
<comment type="caution">
    <text evidence="1">The sequence shown here is derived from an EMBL/GenBank/DDBJ whole genome shotgun (WGS) entry which is preliminary data.</text>
</comment>
<name>A0ABD3H7D8_9MARC</name>
<reference evidence="1 2" key="1">
    <citation type="submission" date="2024-09" db="EMBL/GenBank/DDBJ databases">
        <title>Chromosome-scale assembly of Riccia sorocarpa.</title>
        <authorList>
            <person name="Paukszto L."/>
        </authorList>
    </citation>
    <scope>NUCLEOTIDE SEQUENCE [LARGE SCALE GENOMIC DNA]</scope>
    <source>
        <strain evidence="1">LP-2024</strain>
        <tissue evidence="1">Aerial parts of the thallus</tissue>
    </source>
</reference>
<accession>A0ABD3H7D8</accession>
<keyword evidence="2" id="KW-1185">Reference proteome</keyword>